<comment type="subcellular location">
    <subcellularLocation>
        <location evidence="1">Membrane</location>
        <topology evidence="1">Multi-pass membrane protein</topology>
    </subcellularLocation>
</comment>
<evidence type="ECO:0000259" key="6">
    <source>
        <dbReference type="Pfam" id="PF00324"/>
    </source>
</evidence>
<evidence type="ECO:0000313" key="8">
    <source>
        <dbReference type="Proteomes" id="UP001155040"/>
    </source>
</evidence>
<feature type="transmembrane region" description="Helical" evidence="5">
    <location>
        <begin position="87"/>
        <end position="112"/>
    </location>
</feature>
<reference evidence="7" key="1">
    <citation type="submission" date="2022-08" db="EMBL/GenBank/DDBJ databases">
        <title>Genomic Encyclopedia of Type Strains, Phase V (KMG-V): Genome sequencing to study the core and pangenomes of soil and plant-associated prokaryotes.</title>
        <authorList>
            <person name="Whitman W."/>
        </authorList>
    </citation>
    <scope>NUCLEOTIDE SEQUENCE</scope>
    <source>
        <strain evidence="7">SP3012</strain>
    </source>
</reference>
<evidence type="ECO:0000256" key="3">
    <source>
        <dbReference type="ARBA" id="ARBA00022989"/>
    </source>
</evidence>
<dbReference type="PANTHER" id="PTHR42770:SF7">
    <property type="entry name" value="MEMBRANE PROTEIN"/>
    <property type="match status" value="1"/>
</dbReference>
<dbReference type="InterPro" id="IPR004841">
    <property type="entry name" value="AA-permease/SLC12A_dom"/>
</dbReference>
<keyword evidence="4 5" id="KW-0472">Membrane</keyword>
<protein>
    <submittedName>
        <fullName evidence="7">Amino acid transporter</fullName>
    </submittedName>
</protein>
<sequence>MAAAQSGFKRNIGLFMAVMIGIGAMMGPGVFALPSEVAGSIGPLGIVAYLAMGLLTLFTALTYSELGAAIPIAGGGYSFANRVLPSPVAFLTGWFFWIGNTLACALYAVIFALTIQTYFLPGASLFLIVLGTTVVFTATNVRGQRRRFRSLRS</sequence>
<gene>
    <name evidence="7" type="ORF">GGQ01_000383</name>
</gene>
<evidence type="ECO:0000256" key="5">
    <source>
        <dbReference type="SAM" id="Phobius"/>
    </source>
</evidence>
<dbReference type="InterPro" id="IPR050367">
    <property type="entry name" value="APC_superfamily"/>
</dbReference>
<evidence type="ECO:0000313" key="7">
    <source>
        <dbReference type="EMBL" id="MCS4035339.1"/>
    </source>
</evidence>
<accession>A0A9X2UIM8</accession>
<evidence type="ECO:0000256" key="4">
    <source>
        <dbReference type="ARBA" id="ARBA00023136"/>
    </source>
</evidence>
<dbReference type="Pfam" id="PF00324">
    <property type="entry name" value="AA_permease"/>
    <property type="match status" value="1"/>
</dbReference>
<dbReference type="Proteomes" id="UP001155040">
    <property type="component" value="Unassembled WGS sequence"/>
</dbReference>
<feature type="transmembrane region" description="Helical" evidence="5">
    <location>
        <begin position="46"/>
        <end position="66"/>
    </location>
</feature>
<feature type="domain" description="Amino acid permease/ SLC12A" evidence="6">
    <location>
        <begin position="17"/>
        <end position="143"/>
    </location>
</feature>
<dbReference type="EMBL" id="JANUBF010000002">
    <property type="protein sequence ID" value="MCS4035339.1"/>
    <property type="molecule type" value="Genomic_DNA"/>
</dbReference>
<evidence type="ECO:0000256" key="1">
    <source>
        <dbReference type="ARBA" id="ARBA00004141"/>
    </source>
</evidence>
<feature type="transmembrane region" description="Helical" evidence="5">
    <location>
        <begin position="12"/>
        <end position="34"/>
    </location>
</feature>
<keyword evidence="2 5" id="KW-0812">Transmembrane</keyword>
<name>A0A9X2UIM8_9BACT</name>
<dbReference type="GO" id="GO:0016020">
    <property type="term" value="C:membrane"/>
    <property type="evidence" value="ECO:0007669"/>
    <property type="project" value="UniProtKB-SubCell"/>
</dbReference>
<dbReference type="PANTHER" id="PTHR42770">
    <property type="entry name" value="AMINO ACID TRANSPORTER-RELATED"/>
    <property type="match status" value="1"/>
</dbReference>
<feature type="transmembrane region" description="Helical" evidence="5">
    <location>
        <begin position="118"/>
        <end position="141"/>
    </location>
</feature>
<evidence type="ECO:0000256" key="2">
    <source>
        <dbReference type="ARBA" id="ARBA00022692"/>
    </source>
</evidence>
<dbReference type="GO" id="GO:0055085">
    <property type="term" value="P:transmembrane transport"/>
    <property type="evidence" value="ECO:0007669"/>
    <property type="project" value="InterPro"/>
</dbReference>
<keyword evidence="3 5" id="KW-1133">Transmembrane helix</keyword>
<organism evidence="7 8">
    <name type="scientific">Salinibacter ruber</name>
    <dbReference type="NCBI Taxonomy" id="146919"/>
    <lineage>
        <taxon>Bacteria</taxon>
        <taxon>Pseudomonadati</taxon>
        <taxon>Rhodothermota</taxon>
        <taxon>Rhodothermia</taxon>
        <taxon>Rhodothermales</taxon>
        <taxon>Salinibacteraceae</taxon>
        <taxon>Salinibacter</taxon>
    </lineage>
</organism>
<comment type="caution">
    <text evidence="7">The sequence shown here is derived from an EMBL/GenBank/DDBJ whole genome shotgun (WGS) entry which is preliminary data.</text>
</comment>
<dbReference type="AlphaFoldDB" id="A0A9X2UIM8"/>
<dbReference type="Gene3D" id="1.20.1740.10">
    <property type="entry name" value="Amino acid/polyamine transporter I"/>
    <property type="match status" value="1"/>
</dbReference>
<proteinExistence type="predicted"/>